<dbReference type="PANTHER" id="PTHR43081:SF1">
    <property type="entry name" value="ADENYLATE CYCLASE, TERMINAL-DIFFERENTIATION SPECIFIC"/>
    <property type="match status" value="1"/>
</dbReference>
<dbReference type="EMBL" id="VUOD01000001">
    <property type="protein sequence ID" value="KAA2286048.1"/>
    <property type="molecule type" value="Genomic_DNA"/>
</dbReference>
<reference evidence="2 3" key="2">
    <citation type="submission" date="2019-09" db="EMBL/GenBank/DDBJ databases">
        <authorList>
            <person name="Mazur A."/>
        </authorList>
    </citation>
    <scope>NUCLEOTIDE SEQUENCE [LARGE SCALE GENOMIC DNA]</scope>
    <source>
        <strain evidence="2 3">3729k</strain>
    </source>
</reference>
<proteinExistence type="predicted"/>
<dbReference type="SMART" id="SM01080">
    <property type="entry name" value="CHASE2"/>
    <property type="match status" value="1"/>
</dbReference>
<comment type="caution">
    <text evidence="2">The sequence shown here is derived from an EMBL/GenBank/DDBJ whole genome shotgun (WGS) entry which is preliminary data.</text>
</comment>
<dbReference type="Pfam" id="PF05226">
    <property type="entry name" value="CHASE2"/>
    <property type="match status" value="1"/>
</dbReference>
<dbReference type="GO" id="GO:0009190">
    <property type="term" value="P:cyclic nucleotide biosynthetic process"/>
    <property type="evidence" value="ECO:0007669"/>
    <property type="project" value="InterPro"/>
</dbReference>
<dbReference type="PANTHER" id="PTHR43081">
    <property type="entry name" value="ADENYLATE CYCLASE, TERMINAL-DIFFERENTIATION SPECIFIC-RELATED"/>
    <property type="match status" value="1"/>
</dbReference>
<dbReference type="SUPFAM" id="SSF55073">
    <property type="entry name" value="Nucleotide cyclase"/>
    <property type="match status" value="1"/>
</dbReference>
<accession>A0A5B2ZBJ9</accession>
<dbReference type="InterPro" id="IPR001054">
    <property type="entry name" value="A/G_cyclase"/>
</dbReference>
<dbReference type="GO" id="GO:0004016">
    <property type="term" value="F:adenylate cyclase activity"/>
    <property type="evidence" value="ECO:0007669"/>
    <property type="project" value="UniProtKB-ARBA"/>
</dbReference>
<name>A0A5B2ZBJ9_9GAMM</name>
<dbReference type="InterPro" id="IPR007890">
    <property type="entry name" value="CHASE2"/>
</dbReference>
<feature type="domain" description="Guanylate cyclase" evidence="1">
    <location>
        <begin position="422"/>
        <end position="556"/>
    </location>
</feature>
<dbReference type="Gene3D" id="3.30.70.1230">
    <property type="entry name" value="Nucleotide cyclase"/>
    <property type="match status" value="1"/>
</dbReference>
<reference evidence="2 3" key="1">
    <citation type="submission" date="2019-09" db="EMBL/GenBank/DDBJ databases">
        <title>Arenimonas chukotkensis sp. nov., a bacterium isolated from Chukotka hot spring, Arctic region, Russia.</title>
        <authorList>
            <person name="Zayulina K.S."/>
            <person name="Prokofeva M.I."/>
            <person name="Elcheninov A.G."/>
            <person name="Novikov A."/>
            <person name="Kochetkova T.V."/>
            <person name="Kublanov I.V."/>
        </authorList>
    </citation>
    <scope>NUCLEOTIDE SEQUENCE [LARGE SCALE GENOMIC DNA]</scope>
    <source>
        <strain evidence="2 3">3729k</strain>
    </source>
</reference>
<gene>
    <name evidence="2" type="ORF">F0415_00655</name>
</gene>
<dbReference type="RefSeq" id="WP_149859266.1">
    <property type="nucleotide sequence ID" value="NZ_VUOD01000001.1"/>
</dbReference>
<dbReference type="Proteomes" id="UP000322165">
    <property type="component" value="Unassembled WGS sequence"/>
</dbReference>
<dbReference type="SMART" id="SM00044">
    <property type="entry name" value="CYCc"/>
    <property type="match status" value="1"/>
</dbReference>
<dbReference type="AlphaFoldDB" id="A0A5B2ZBJ9"/>
<evidence type="ECO:0000313" key="3">
    <source>
        <dbReference type="Proteomes" id="UP000322165"/>
    </source>
</evidence>
<dbReference type="CDD" id="cd07302">
    <property type="entry name" value="CHD"/>
    <property type="match status" value="1"/>
</dbReference>
<dbReference type="GO" id="GO:0035556">
    <property type="term" value="P:intracellular signal transduction"/>
    <property type="evidence" value="ECO:0007669"/>
    <property type="project" value="InterPro"/>
</dbReference>
<organism evidence="2 3">
    <name type="scientific">Arenimonas fontis</name>
    <dbReference type="NCBI Taxonomy" id="2608255"/>
    <lineage>
        <taxon>Bacteria</taxon>
        <taxon>Pseudomonadati</taxon>
        <taxon>Pseudomonadota</taxon>
        <taxon>Gammaproteobacteria</taxon>
        <taxon>Lysobacterales</taxon>
        <taxon>Lysobacteraceae</taxon>
        <taxon>Arenimonas</taxon>
    </lineage>
</organism>
<dbReference type="PROSITE" id="PS50125">
    <property type="entry name" value="GUANYLATE_CYCLASE_2"/>
    <property type="match status" value="1"/>
</dbReference>
<evidence type="ECO:0000313" key="2">
    <source>
        <dbReference type="EMBL" id="KAA2286048.1"/>
    </source>
</evidence>
<sequence length="611" mass="66348">MPRAKHAPIRLPLLVLALVALALQLSGWLDRLDHRLGDLQLRWHAAGREPPADIVVVAIDQKSLEDLNDIAGTWPWPRAIHGELLDGLARWRPKAVVFDILFNEADAFRPDSDAVLREIAASMDNLYFASMRLSAGRTAPLAALPPSFGAEAGPDADPEAGATLLMPLVLEPKNWQGGLINFEADSDGIGRHARLFQPVAGWRLPGLAAAVARGSGTPLPELERVRMNWYGRPPRTISYADLLHDLGTDAPVLAPTLRDNIILVGATASGLHDMRPTPLAGLTPGVYVLTTAIANLRGGDWLRDLPVRWPLLLALLAGLGMAFHRRVSPVRCGLTLTAASLAALAASQLALDQHLYAPVGAALSLAWLGFGLLTVESQWLERREREATVGLFGRFLDPRVVDSLVRSGELDRERKPETREISVLFSDIRGFTTLSENRSPEAVVDLLNRYFSRQVEVIFRHGGTLDKFIGDAIMAFWNAPTEAPGHARQAVAAALEMTQVLDGFRRELQALDPGLGEFDIGIGIHSGPAVVGFLGSEARMEYTAIGDTVNLASRIEGSTKGVARVLVSAATKLACEAAGGRFVFVHRGQFRVKGRERPVDLYEPQREPAAY</sequence>
<dbReference type="InterPro" id="IPR050697">
    <property type="entry name" value="Adenylyl/Guanylyl_Cyclase_3/4"/>
</dbReference>
<dbReference type="Pfam" id="PF00211">
    <property type="entry name" value="Guanylate_cyc"/>
    <property type="match status" value="1"/>
</dbReference>
<protein>
    <submittedName>
        <fullName evidence="2">Adenylate/guanylate cyclase domain-containing protein</fullName>
    </submittedName>
</protein>
<dbReference type="InterPro" id="IPR029787">
    <property type="entry name" value="Nucleotide_cyclase"/>
</dbReference>
<evidence type="ECO:0000259" key="1">
    <source>
        <dbReference type="PROSITE" id="PS50125"/>
    </source>
</evidence>
<keyword evidence="3" id="KW-1185">Reference proteome</keyword>